<evidence type="ECO:0000256" key="5">
    <source>
        <dbReference type="SAM" id="MobiDB-lite"/>
    </source>
</evidence>
<keyword evidence="1" id="KW-0677">Repeat</keyword>
<dbReference type="SMART" id="SM00832">
    <property type="entry name" value="C8"/>
    <property type="match status" value="1"/>
</dbReference>
<reference evidence="9" key="2">
    <citation type="submission" date="2025-09" db="UniProtKB">
        <authorList>
            <consortium name="Ensembl"/>
        </authorList>
    </citation>
    <scope>IDENTIFICATION</scope>
</reference>
<dbReference type="Ensembl" id="ENSCVAT00000029828.1">
    <property type="protein sequence ID" value="ENSCVAP00000011168.1"/>
    <property type="gene ID" value="ENSCVAG00000013476.1"/>
</dbReference>
<dbReference type="InterPro" id="IPR050780">
    <property type="entry name" value="Mucin_vWF_Thrombospondin_sf"/>
</dbReference>
<keyword evidence="10" id="KW-1185">Reference proteome</keyword>
<protein>
    <submittedName>
        <fullName evidence="9">Intestinal mucin-like protein</fullName>
    </submittedName>
</protein>
<keyword evidence="3" id="KW-0325">Glycoprotein</keyword>
<dbReference type="AlphaFoldDB" id="A0A3Q2CYY5"/>
<feature type="domain" description="VWFC" evidence="7">
    <location>
        <begin position="504"/>
        <end position="575"/>
    </location>
</feature>
<evidence type="ECO:0000259" key="6">
    <source>
        <dbReference type="PROSITE" id="PS01225"/>
    </source>
</evidence>
<evidence type="ECO:0000256" key="2">
    <source>
        <dbReference type="ARBA" id="ARBA00023157"/>
    </source>
</evidence>
<evidence type="ECO:0000313" key="10">
    <source>
        <dbReference type="Proteomes" id="UP000265020"/>
    </source>
</evidence>
<evidence type="ECO:0000313" key="9">
    <source>
        <dbReference type="Ensembl" id="ENSCVAP00000011168.1"/>
    </source>
</evidence>
<keyword evidence="2" id="KW-1015">Disulfide bond</keyword>
<dbReference type="Proteomes" id="UP000265020">
    <property type="component" value="Unassembled WGS sequence"/>
</dbReference>
<comment type="caution">
    <text evidence="4">Lacks conserved residue(s) required for the propagation of feature annotation.</text>
</comment>
<feature type="domain" description="VWFD" evidence="8">
    <location>
        <begin position="216"/>
        <end position="386"/>
    </location>
</feature>
<dbReference type="InterPro" id="IPR001007">
    <property type="entry name" value="VWF_dom"/>
</dbReference>
<dbReference type="PROSITE" id="PS01208">
    <property type="entry name" value="VWFC_1"/>
    <property type="match status" value="1"/>
</dbReference>
<dbReference type="PROSITE" id="PS51233">
    <property type="entry name" value="VWFD"/>
    <property type="match status" value="1"/>
</dbReference>
<dbReference type="SMART" id="SM00216">
    <property type="entry name" value="VWD"/>
    <property type="match status" value="1"/>
</dbReference>
<evidence type="ECO:0000259" key="8">
    <source>
        <dbReference type="PROSITE" id="PS51233"/>
    </source>
</evidence>
<dbReference type="PROSITE" id="PS01185">
    <property type="entry name" value="CTCK_1"/>
    <property type="match status" value="1"/>
</dbReference>
<dbReference type="InterPro" id="IPR029034">
    <property type="entry name" value="Cystine-knot_cytokine"/>
</dbReference>
<dbReference type="InterPro" id="IPR001846">
    <property type="entry name" value="VWF_type-D"/>
</dbReference>
<dbReference type="Gene3D" id="2.10.90.10">
    <property type="entry name" value="Cystine-knot cytokines"/>
    <property type="match status" value="1"/>
</dbReference>
<name>A0A3Q2CYY5_CYPVA</name>
<dbReference type="PROSITE" id="PS01225">
    <property type="entry name" value="CTCK_2"/>
    <property type="match status" value="1"/>
</dbReference>
<feature type="domain" description="CTCK" evidence="6">
    <location>
        <begin position="702"/>
        <end position="778"/>
    </location>
</feature>
<dbReference type="Pfam" id="PF08742">
    <property type="entry name" value="C8"/>
    <property type="match status" value="1"/>
</dbReference>
<feature type="region of interest" description="Disordered" evidence="5">
    <location>
        <begin position="1"/>
        <end position="132"/>
    </location>
</feature>
<dbReference type="GeneTree" id="ENSGT00940000163235"/>
<evidence type="ECO:0000256" key="3">
    <source>
        <dbReference type="ARBA" id="ARBA00023180"/>
    </source>
</evidence>
<reference evidence="9" key="1">
    <citation type="submission" date="2025-08" db="UniProtKB">
        <authorList>
            <consortium name="Ensembl"/>
        </authorList>
    </citation>
    <scope>IDENTIFICATION</scope>
</reference>
<dbReference type="InterPro" id="IPR014853">
    <property type="entry name" value="VWF/SSPO/ZAN-like_Cys-rich_dom"/>
</dbReference>
<dbReference type="PANTHER" id="PTHR11339">
    <property type="entry name" value="EXTRACELLULAR MATRIX GLYCOPROTEIN RELATED"/>
    <property type="match status" value="1"/>
</dbReference>
<dbReference type="SMART" id="SM00041">
    <property type="entry name" value="CT"/>
    <property type="match status" value="1"/>
</dbReference>
<evidence type="ECO:0000259" key="7">
    <source>
        <dbReference type="PROSITE" id="PS50184"/>
    </source>
</evidence>
<evidence type="ECO:0000256" key="4">
    <source>
        <dbReference type="PROSITE-ProRule" id="PRU00039"/>
    </source>
</evidence>
<dbReference type="InterPro" id="IPR006207">
    <property type="entry name" value="Cys_knot_C"/>
</dbReference>
<sequence length="793" mass="87073">TTTSPTTTTESTTPSTKTSTHTPTISTTLITTTSTGSTTISSTTITGSTTPTIKSSTPTPTSTPTISTTTPTTATTSTTSPTTTTVSTTLLTKSTTEKPTTTTKTLTTTSISTQSSTQSESTTGTTSTGSTTETSSITLLYFLKFPSTDFPFLSPLQQNETFYFCNCTMATCVGNNTLQIVPYECPSIKNITCTNGRSPVLEYDEYQCCQHYECDCECKGWGDHRITFDGLYYGYQGNCSYYLMKEISPMHDLEMYIDNNRCDPTRDVSCRRSLIVNYGKQSIKLTIFNLTGQLPFWEQGVKVMSSGVDLALEILRLRVVVTFGKNGFSVNLPYKYFGGNTEGQCGTCTNNQKDDCGLQGGKGEESCALMADSWLLESDKNKIECKPSVPPGEPLPEPTPCNSSSICDLLLSSVFAQCRQWISADTFYKGCAYDSCRIHSQAVQCATLEIYAAACAKIGMCINWRSQTDQCASNCPSNKIYRPCGPADQPSCEDRSCCLCNVLTGCLDPDGTPREFNETFEYKCQNCVCDESTKTVICKPKPCPTPAEQQCSGPGYVLVNQTDPSDPCCTLHVCRKTSNYNDLYYLQLEAPNICNNLSSSSNIRVPKGKCCPERRCGEKSIFIWPYGFNLLLSFSQGFEYVKTNPADCCGACVQTHCVINVNGSTTPLKVDETWSPPENKCESKTCVKSGESFTVISSKIVCPFFQERNCKKVVNVLISAPFYFRYSEAAGAMEHSCSCCKEKRINNRTIDLACENGGHVQFTYEHIEECGCGHTECTTPAGHLRRKRRFTLQ</sequence>
<organism evidence="9 10">
    <name type="scientific">Cyprinodon variegatus</name>
    <name type="common">Sheepshead minnow</name>
    <dbReference type="NCBI Taxonomy" id="28743"/>
    <lineage>
        <taxon>Eukaryota</taxon>
        <taxon>Metazoa</taxon>
        <taxon>Chordata</taxon>
        <taxon>Craniata</taxon>
        <taxon>Vertebrata</taxon>
        <taxon>Euteleostomi</taxon>
        <taxon>Actinopterygii</taxon>
        <taxon>Neopterygii</taxon>
        <taxon>Teleostei</taxon>
        <taxon>Neoteleostei</taxon>
        <taxon>Acanthomorphata</taxon>
        <taxon>Ovalentaria</taxon>
        <taxon>Atherinomorphae</taxon>
        <taxon>Cyprinodontiformes</taxon>
        <taxon>Cyprinodontidae</taxon>
        <taxon>Cyprinodon</taxon>
    </lineage>
</organism>
<dbReference type="PROSITE" id="PS50184">
    <property type="entry name" value="VWFC_2"/>
    <property type="match status" value="1"/>
</dbReference>
<accession>A0A3Q2CYY5</accession>
<dbReference type="Pfam" id="PF00094">
    <property type="entry name" value="VWD"/>
    <property type="match status" value="1"/>
</dbReference>
<dbReference type="PANTHER" id="PTHR11339:SF384">
    <property type="entry name" value="MUCIN-2"/>
    <property type="match status" value="1"/>
</dbReference>
<evidence type="ECO:0000256" key="1">
    <source>
        <dbReference type="ARBA" id="ARBA00022737"/>
    </source>
</evidence>
<proteinExistence type="predicted"/>
<dbReference type="STRING" id="28743.ENSCVAP00000011168"/>